<comment type="catalytic activity">
    <reaction evidence="1">
        <text>ATP + protein L-histidine = ADP + protein N-phospho-L-histidine.</text>
        <dbReference type="EC" id="2.7.13.3"/>
    </reaction>
</comment>
<dbReference type="PANTHER" id="PTHR43047">
    <property type="entry name" value="TWO-COMPONENT HISTIDINE PROTEIN KINASE"/>
    <property type="match status" value="1"/>
</dbReference>
<keyword evidence="7" id="KW-1185">Reference proteome</keyword>
<evidence type="ECO:0000259" key="5">
    <source>
        <dbReference type="Pfam" id="PF02518"/>
    </source>
</evidence>
<sequence length="56" mass="6185">MYLNAFSGFRTHKWEHPGMGLGLYISAAIVERHCGTISVQSKERAGSIFTFTLPGI</sequence>
<dbReference type="PANTHER" id="PTHR43047:SF72">
    <property type="entry name" value="OSMOSENSING HISTIDINE PROTEIN KINASE SLN1"/>
    <property type="match status" value="1"/>
</dbReference>
<dbReference type="InterPro" id="IPR003594">
    <property type="entry name" value="HATPase_dom"/>
</dbReference>
<evidence type="ECO:0000313" key="7">
    <source>
        <dbReference type="Proteomes" id="UP000677244"/>
    </source>
</evidence>
<dbReference type="Pfam" id="PF02518">
    <property type="entry name" value="HATPase_c"/>
    <property type="match status" value="1"/>
</dbReference>
<name>A0ABS3Z2F1_9BACT</name>
<dbReference type="Proteomes" id="UP000677244">
    <property type="component" value="Unassembled WGS sequence"/>
</dbReference>
<gene>
    <name evidence="6" type="ORF">J7I42_28930</name>
</gene>
<dbReference type="InterPro" id="IPR004358">
    <property type="entry name" value="Sig_transdc_His_kin-like_C"/>
</dbReference>
<evidence type="ECO:0000256" key="2">
    <source>
        <dbReference type="ARBA" id="ARBA00012438"/>
    </source>
</evidence>
<organism evidence="6 7">
    <name type="scientific">Niastella soli</name>
    <dbReference type="NCBI Taxonomy" id="2821487"/>
    <lineage>
        <taxon>Bacteria</taxon>
        <taxon>Pseudomonadati</taxon>
        <taxon>Bacteroidota</taxon>
        <taxon>Chitinophagia</taxon>
        <taxon>Chitinophagales</taxon>
        <taxon>Chitinophagaceae</taxon>
        <taxon>Niastella</taxon>
    </lineage>
</organism>
<dbReference type="EC" id="2.7.13.3" evidence="2"/>
<dbReference type="InterPro" id="IPR036890">
    <property type="entry name" value="HATPase_C_sf"/>
</dbReference>
<accession>A0ABS3Z2F1</accession>
<dbReference type="SUPFAM" id="SSF55874">
    <property type="entry name" value="ATPase domain of HSP90 chaperone/DNA topoisomerase II/histidine kinase"/>
    <property type="match status" value="1"/>
</dbReference>
<evidence type="ECO:0000256" key="1">
    <source>
        <dbReference type="ARBA" id="ARBA00000085"/>
    </source>
</evidence>
<dbReference type="GO" id="GO:0016301">
    <property type="term" value="F:kinase activity"/>
    <property type="evidence" value="ECO:0007669"/>
    <property type="project" value="UniProtKB-KW"/>
</dbReference>
<evidence type="ECO:0000256" key="4">
    <source>
        <dbReference type="ARBA" id="ARBA00022777"/>
    </source>
</evidence>
<evidence type="ECO:0000313" key="6">
    <source>
        <dbReference type="EMBL" id="MBO9204347.1"/>
    </source>
</evidence>
<evidence type="ECO:0000256" key="3">
    <source>
        <dbReference type="ARBA" id="ARBA00022679"/>
    </source>
</evidence>
<proteinExistence type="predicted"/>
<reference evidence="6 7" key="1">
    <citation type="submission" date="2021-03" db="EMBL/GenBank/DDBJ databases">
        <title>Assistant Professor.</title>
        <authorList>
            <person name="Huq M.A."/>
        </authorList>
    </citation>
    <scope>NUCLEOTIDE SEQUENCE [LARGE SCALE GENOMIC DNA]</scope>
    <source>
        <strain evidence="6 7">MAH-29</strain>
    </source>
</reference>
<dbReference type="PRINTS" id="PR00344">
    <property type="entry name" value="BCTRLSENSOR"/>
</dbReference>
<dbReference type="Gene3D" id="3.30.565.10">
    <property type="entry name" value="Histidine kinase-like ATPase, C-terminal domain"/>
    <property type="match status" value="1"/>
</dbReference>
<dbReference type="EMBL" id="JAGHKO010000011">
    <property type="protein sequence ID" value="MBO9204347.1"/>
    <property type="molecule type" value="Genomic_DNA"/>
</dbReference>
<protein>
    <recommendedName>
        <fullName evidence="2">histidine kinase</fullName>
        <ecNumber evidence="2">2.7.13.3</ecNumber>
    </recommendedName>
</protein>
<feature type="domain" description="Histidine kinase/HSP90-like ATPase" evidence="5">
    <location>
        <begin position="6"/>
        <end position="54"/>
    </location>
</feature>
<keyword evidence="3" id="KW-0808">Transferase</keyword>
<keyword evidence="4 6" id="KW-0418">Kinase</keyword>
<comment type="caution">
    <text evidence="6">The sequence shown here is derived from an EMBL/GenBank/DDBJ whole genome shotgun (WGS) entry which is preliminary data.</text>
</comment>